<dbReference type="EMBL" id="FUYN01000001">
    <property type="protein sequence ID" value="SKB30171.1"/>
    <property type="molecule type" value="Genomic_DNA"/>
</dbReference>
<dbReference type="PANTHER" id="PTHR20858:SF17">
    <property type="entry name" value="HYDROXYMETHYLPYRIMIDINE_PHOSPHOMETHYLPYRIMIDINE KINASE THI20-RELATED"/>
    <property type="match status" value="1"/>
</dbReference>
<comment type="pathway">
    <text evidence="13">Cofactor biosynthesis; thiamine diphosphate biosynthesis; 4-amino-2-methyl-5-diphosphomethylpyrimidine from 5-amino-1-(5-phospho-D-ribosyl)imidazole: step 2/3.</text>
</comment>
<gene>
    <name evidence="17" type="ORF">SAMN02745120_0779</name>
</gene>
<evidence type="ECO:0000256" key="14">
    <source>
        <dbReference type="ARBA" id="ARBA00042102"/>
    </source>
</evidence>
<dbReference type="NCBIfam" id="TIGR00097">
    <property type="entry name" value="HMP-P_kinase"/>
    <property type="match status" value="1"/>
</dbReference>
<dbReference type="GO" id="GO:0005524">
    <property type="term" value="F:ATP binding"/>
    <property type="evidence" value="ECO:0007669"/>
    <property type="project" value="UniProtKB-KW"/>
</dbReference>
<dbReference type="PANTHER" id="PTHR20858">
    <property type="entry name" value="PHOSPHOMETHYLPYRIMIDINE KINASE"/>
    <property type="match status" value="1"/>
</dbReference>
<evidence type="ECO:0000256" key="9">
    <source>
        <dbReference type="ARBA" id="ARBA00022741"/>
    </source>
</evidence>
<evidence type="ECO:0000256" key="7">
    <source>
        <dbReference type="ARBA" id="ARBA00019161"/>
    </source>
</evidence>
<dbReference type="EC" id="2.7.1.49" evidence="5"/>
<comment type="pathway">
    <text evidence="3">Cofactor biosynthesis; thiamine diphosphate biosynthesis; 4-amino-2-methyl-5-diphosphomethylpyrimidine from 5-amino-1-(5-phospho-D-ribosyl)imidazole: step 3/3.</text>
</comment>
<evidence type="ECO:0000256" key="10">
    <source>
        <dbReference type="ARBA" id="ARBA00022777"/>
    </source>
</evidence>
<evidence type="ECO:0000313" key="18">
    <source>
        <dbReference type="Proteomes" id="UP000243406"/>
    </source>
</evidence>
<keyword evidence="12" id="KW-0784">Thiamine biosynthesis</keyword>
<dbReference type="GO" id="GO:0008972">
    <property type="term" value="F:phosphomethylpyrimidine kinase activity"/>
    <property type="evidence" value="ECO:0007669"/>
    <property type="project" value="UniProtKB-EC"/>
</dbReference>
<evidence type="ECO:0000256" key="4">
    <source>
        <dbReference type="ARBA" id="ARBA00009879"/>
    </source>
</evidence>
<comment type="similarity">
    <text evidence="4">Belongs to the ThiD family.</text>
</comment>
<dbReference type="FunFam" id="3.40.1190.20:FF:000003">
    <property type="entry name" value="Phosphomethylpyrimidine kinase ThiD"/>
    <property type="match status" value="1"/>
</dbReference>
<proteinExistence type="inferred from homology"/>
<dbReference type="OrthoDB" id="9810880at2"/>
<dbReference type="InterPro" id="IPR029056">
    <property type="entry name" value="Ribokinase-like"/>
</dbReference>
<dbReference type="AlphaFoldDB" id="A0A1T5A5B8"/>
<keyword evidence="18" id="KW-1185">Reference proteome</keyword>
<comment type="catalytic activity">
    <reaction evidence="1">
        <text>4-amino-5-hydroxymethyl-2-methylpyrimidine + ATP = 4-amino-2-methyl-5-(phosphooxymethyl)pyrimidine + ADP + H(+)</text>
        <dbReference type="Rhea" id="RHEA:23096"/>
        <dbReference type="ChEBI" id="CHEBI:15378"/>
        <dbReference type="ChEBI" id="CHEBI:16892"/>
        <dbReference type="ChEBI" id="CHEBI:30616"/>
        <dbReference type="ChEBI" id="CHEBI:58354"/>
        <dbReference type="ChEBI" id="CHEBI:456216"/>
        <dbReference type="EC" id="2.7.1.49"/>
    </reaction>
</comment>
<dbReference type="InterPro" id="IPR013749">
    <property type="entry name" value="PM/HMP-P_kinase-1"/>
</dbReference>
<sequence length="262" mass="28167">MKKVLTIAGSDSSGGAGIQADLKTFCAHKVYGMSIITAVTAQNTLGVSHIETLSSLSVRKQIEAVAEDIDIDAVKIGMLSNAEIILTVAELIKRYKFKNIVLDPVMISTTGFDLLEKDAKEALIQELLPLADVITPNLHEASAILDGLEIKSKDDMEKSVHAFRKLTSSAVLIKGGHLVDDAADLLAYEDKFRWYDAPKINTNNTHGTGCTLSSAIASNLALGLSVEQAVFDAKEYITGAIRNSLDIGSGNGPTNHLYRLIR</sequence>
<dbReference type="Proteomes" id="UP000243406">
    <property type="component" value="Unassembled WGS sequence"/>
</dbReference>
<dbReference type="Gene3D" id="3.40.1190.20">
    <property type="match status" value="1"/>
</dbReference>
<evidence type="ECO:0000256" key="1">
    <source>
        <dbReference type="ARBA" id="ARBA00000151"/>
    </source>
</evidence>
<dbReference type="GO" id="GO:0008902">
    <property type="term" value="F:hydroxymethylpyrimidine kinase activity"/>
    <property type="evidence" value="ECO:0007669"/>
    <property type="project" value="UniProtKB-EC"/>
</dbReference>
<feature type="domain" description="Pyridoxamine kinase/Phosphomethylpyrimidine kinase" evidence="16">
    <location>
        <begin position="11"/>
        <end position="255"/>
    </location>
</feature>
<reference evidence="18" key="1">
    <citation type="submission" date="2017-02" db="EMBL/GenBank/DDBJ databases">
        <authorList>
            <person name="Varghese N."/>
            <person name="Submissions S."/>
        </authorList>
    </citation>
    <scope>NUCLEOTIDE SEQUENCE [LARGE SCALE GENOMIC DNA]</scope>
    <source>
        <strain evidence="18">ATCC 35199</strain>
    </source>
</reference>
<keyword evidence="10 17" id="KW-0418">Kinase</keyword>
<name>A0A1T5A5B8_9FIRM</name>
<dbReference type="GO" id="GO:0009228">
    <property type="term" value="P:thiamine biosynthetic process"/>
    <property type="evidence" value="ECO:0007669"/>
    <property type="project" value="UniProtKB-KW"/>
</dbReference>
<evidence type="ECO:0000256" key="5">
    <source>
        <dbReference type="ARBA" id="ARBA00012135"/>
    </source>
</evidence>
<organism evidence="17 18">
    <name type="scientific">Acetoanaerobium noterae</name>
    <dbReference type="NCBI Taxonomy" id="745369"/>
    <lineage>
        <taxon>Bacteria</taxon>
        <taxon>Bacillati</taxon>
        <taxon>Bacillota</taxon>
        <taxon>Clostridia</taxon>
        <taxon>Peptostreptococcales</taxon>
        <taxon>Filifactoraceae</taxon>
        <taxon>Acetoanaerobium</taxon>
    </lineage>
</organism>
<evidence type="ECO:0000256" key="12">
    <source>
        <dbReference type="ARBA" id="ARBA00022977"/>
    </source>
</evidence>
<evidence type="ECO:0000256" key="2">
    <source>
        <dbReference type="ARBA" id="ARBA00000565"/>
    </source>
</evidence>
<dbReference type="Pfam" id="PF08543">
    <property type="entry name" value="Phos_pyr_kin"/>
    <property type="match status" value="1"/>
</dbReference>
<evidence type="ECO:0000256" key="6">
    <source>
        <dbReference type="ARBA" id="ARBA00012963"/>
    </source>
</evidence>
<comment type="catalytic activity">
    <reaction evidence="2">
        <text>4-amino-2-methyl-5-(phosphooxymethyl)pyrimidine + ATP = 4-amino-2-methyl-5-(diphosphooxymethyl)pyrimidine + ADP</text>
        <dbReference type="Rhea" id="RHEA:19893"/>
        <dbReference type="ChEBI" id="CHEBI:30616"/>
        <dbReference type="ChEBI" id="CHEBI:57841"/>
        <dbReference type="ChEBI" id="CHEBI:58354"/>
        <dbReference type="ChEBI" id="CHEBI:456216"/>
        <dbReference type="EC" id="2.7.4.7"/>
    </reaction>
</comment>
<evidence type="ECO:0000256" key="13">
    <source>
        <dbReference type="ARBA" id="ARBA00037917"/>
    </source>
</evidence>
<keyword evidence="8" id="KW-0808">Transferase</keyword>
<protein>
    <recommendedName>
        <fullName evidence="7">Hydroxymethylpyrimidine/phosphomethylpyrimidine kinase</fullName>
        <ecNumber evidence="5">2.7.1.49</ecNumber>
        <ecNumber evidence="6">2.7.4.7</ecNumber>
    </recommendedName>
    <alternativeName>
        <fullName evidence="14">Hydroxymethylpyrimidine kinase</fullName>
    </alternativeName>
    <alternativeName>
        <fullName evidence="15">Hydroxymethylpyrimidine phosphate kinase</fullName>
    </alternativeName>
</protein>
<keyword evidence="11" id="KW-0067">ATP-binding</keyword>
<accession>A0A1T5A5B8</accession>
<evidence type="ECO:0000259" key="16">
    <source>
        <dbReference type="Pfam" id="PF08543"/>
    </source>
</evidence>
<evidence type="ECO:0000256" key="8">
    <source>
        <dbReference type="ARBA" id="ARBA00022679"/>
    </source>
</evidence>
<dbReference type="CDD" id="cd01169">
    <property type="entry name" value="HMPP_kinase"/>
    <property type="match status" value="1"/>
</dbReference>
<evidence type="ECO:0000313" key="17">
    <source>
        <dbReference type="EMBL" id="SKB30171.1"/>
    </source>
</evidence>
<dbReference type="EC" id="2.7.4.7" evidence="6"/>
<dbReference type="RefSeq" id="WP_079588723.1">
    <property type="nucleotide sequence ID" value="NZ_FUYN01000001.1"/>
</dbReference>
<dbReference type="InterPro" id="IPR004399">
    <property type="entry name" value="HMP/HMP-P_kinase_dom"/>
</dbReference>
<evidence type="ECO:0000256" key="3">
    <source>
        <dbReference type="ARBA" id="ARBA00004769"/>
    </source>
</evidence>
<evidence type="ECO:0000256" key="15">
    <source>
        <dbReference type="ARBA" id="ARBA00043176"/>
    </source>
</evidence>
<dbReference type="GO" id="GO:0005829">
    <property type="term" value="C:cytosol"/>
    <property type="evidence" value="ECO:0007669"/>
    <property type="project" value="TreeGrafter"/>
</dbReference>
<keyword evidence="9" id="KW-0547">Nucleotide-binding</keyword>
<evidence type="ECO:0000256" key="11">
    <source>
        <dbReference type="ARBA" id="ARBA00022840"/>
    </source>
</evidence>
<dbReference type="SUPFAM" id="SSF53613">
    <property type="entry name" value="Ribokinase-like"/>
    <property type="match status" value="1"/>
</dbReference>